<reference evidence="10 11" key="1">
    <citation type="submission" date="2019-02" db="EMBL/GenBank/DDBJ databases">
        <title>Deep-cultivation of Planctomycetes and their phenomic and genomic characterization uncovers novel biology.</title>
        <authorList>
            <person name="Wiegand S."/>
            <person name="Jogler M."/>
            <person name="Boedeker C."/>
            <person name="Pinto D."/>
            <person name="Vollmers J."/>
            <person name="Rivas-Marin E."/>
            <person name="Kohn T."/>
            <person name="Peeters S.H."/>
            <person name="Heuer A."/>
            <person name="Rast P."/>
            <person name="Oberbeckmann S."/>
            <person name="Bunk B."/>
            <person name="Jeske O."/>
            <person name="Meyerdierks A."/>
            <person name="Storesund J.E."/>
            <person name="Kallscheuer N."/>
            <person name="Luecker S."/>
            <person name="Lage O.M."/>
            <person name="Pohl T."/>
            <person name="Merkel B.J."/>
            <person name="Hornburger P."/>
            <person name="Mueller R.-W."/>
            <person name="Bruemmer F."/>
            <person name="Labrenz M."/>
            <person name="Spormann A.M."/>
            <person name="Op Den Camp H."/>
            <person name="Overmann J."/>
            <person name="Amann R."/>
            <person name="Jetten M.S.M."/>
            <person name="Mascher T."/>
            <person name="Medema M.H."/>
            <person name="Devos D.P."/>
            <person name="Kaster A.-K."/>
            <person name="Ovreas L."/>
            <person name="Rohde M."/>
            <person name="Galperin M.Y."/>
            <person name="Jogler C."/>
        </authorList>
    </citation>
    <scope>NUCLEOTIDE SEQUENCE [LARGE SCALE GENOMIC DNA]</scope>
    <source>
        <strain evidence="10 11">Pla52n</strain>
    </source>
</reference>
<evidence type="ECO:0000256" key="4">
    <source>
        <dbReference type="ARBA" id="ARBA00022989"/>
    </source>
</evidence>
<dbReference type="AlphaFoldDB" id="A0A5C6AG33"/>
<feature type="transmembrane region" description="Helical" evidence="8">
    <location>
        <begin position="171"/>
        <end position="195"/>
    </location>
</feature>
<gene>
    <name evidence="10" type="ORF">Pla52n_48780</name>
</gene>
<evidence type="ECO:0000256" key="6">
    <source>
        <dbReference type="RuleBase" id="RU004057"/>
    </source>
</evidence>
<evidence type="ECO:0000256" key="5">
    <source>
        <dbReference type="ARBA" id="ARBA00023136"/>
    </source>
</evidence>
<feature type="transmembrane region" description="Helical" evidence="8">
    <location>
        <begin position="215"/>
        <end position="236"/>
    </location>
</feature>
<comment type="subcellular location">
    <subcellularLocation>
        <location evidence="1">Cell membrane</location>
        <topology evidence="1">Multi-pass membrane protein</topology>
    </subcellularLocation>
    <subcellularLocation>
        <location evidence="6">Membrane</location>
        <topology evidence="6">Multi-pass membrane protein</topology>
    </subcellularLocation>
</comment>
<dbReference type="InterPro" id="IPR050790">
    <property type="entry name" value="ExbB/TolQ_transport"/>
</dbReference>
<keyword evidence="6" id="KW-0653">Protein transport</keyword>
<evidence type="ECO:0000256" key="8">
    <source>
        <dbReference type="SAM" id="Phobius"/>
    </source>
</evidence>
<comment type="caution">
    <text evidence="10">The sequence shown here is derived from an EMBL/GenBank/DDBJ whole genome shotgun (WGS) entry which is preliminary data.</text>
</comment>
<dbReference type="OrthoDB" id="4045at2"/>
<dbReference type="Proteomes" id="UP000320176">
    <property type="component" value="Unassembled WGS sequence"/>
</dbReference>
<keyword evidence="4 8" id="KW-1133">Transmembrane helix</keyword>
<dbReference type="GO" id="GO:0005886">
    <property type="term" value="C:plasma membrane"/>
    <property type="evidence" value="ECO:0007669"/>
    <property type="project" value="UniProtKB-SubCell"/>
</dbReference>
<evidence type="ECO:0000313" key="10">
    <source>
        <dbReference type="EMBL" id="TWT98366.1"/>
    </source>
</evidence>
<keyword evidence="5 8" id="KW-0472">Membrane</keyword>
<evidence type="ECO:0000256" key="7">
    <source>
        <dbReference type="SAM" id="MobiDB-lite"/>
    </source>
</evidence>
<evidence type="ECO:0000256" key="1">
    <source>
        <dbReference type="ARBA" id="ARBA00004651"/>
    </source>
</evidence>
<evidence type="ECO:0000313" key="11">
    <source>
        <dbReference type="Proteomes" id="UP000320176"/>
    </source>
</evidence>
<keyword evidence="2" id="KW-1003">Cell membrane</keyword>
<name>A0A5C6AG33_9BACT</name>
<sequence length="307" mass="32642">MLLLTTLGSLSTGNRALGQGPDESEPDNAAAIDAAAIQAVMNAEEEAATDAPAQPSGIDLLSLISSGGRFMIPIGLMSLLVVTLATERALSLRRSKVLPKQLIRELHQLSDPVEKLRPKLAYLACQENPSPTARVIGSMLLRTGQPLGEIERTANEAVQRQADEYAAPIRWLNLAAAATPLMGLLGTVWGMIVAFHESTSLTADRSRSEQLSEGIYTALVTTLAGLAVAIPAAILAQYLENRVSKLFHEIEQLAFDMAPGLAKFQGRQRLDVDGNLHPIEHHLGEATPPPPPLPPRPAATAGGTNVN</sequence>
<dbReference type="PANTHER" id="PTHR30625:SF11">
    <property type="entry name" value="MOTA_TOLQ_EXBB PROTON CHANNEL DOMAIN-CONTAINING PROTEIN"/>
    <property type="match status" value="1"/>
</dbReference>
<feature type="transmembrane region" description="Helical" evidence="8">
    <location>
        <begin position="70"/>
        <end position="90"/>
    </location>
</feature>
<dbReference type="EMBL" id="SJPN01000006">
    <property type="protein sequence ID" value="TWT98366.1"/>
    <property type="molecule type" value="Genomic_DNA"/>
</dbReference>
<dbReference type="Pfam" id="PF01618">
    <property type="entry name" value="MotA_ExbB"/>
    <property type="match status" value="1"/>
</dbReference>
<feature type="compositionally biased region" description="Pro residues" evidence="7">
    <location>
        <begin position="287"/>
        <end position="297"/>
    </location>
</feature>
<evidence type="ECO:0000256" key="3">
    <source>
        <dbReference type="ARBA" id="ARBA00022692"/>
    </source>
</evidence>
<evidence type="ECO:0000256" key="2">
    <source>
        <dbReference type="ARBA" id="ARBA00022475"/>
    </source>
</evidence>
<keyword evidence="6" id="KW-0813">Transport</keyword>
<dbReference type="PANTHER" id="PTHR30625">
    <property type="entry name" value="PROTEIN TOLQ"/>
    <property type="match status" value="1"/>
</dbReference>
<dbReference type="RefSeq" id="WP_146521960.1">
    <property type="nucleotide sequence ID" value="NZ_CP151726.1"/>
</dbReference>
<protein>
    <submittedName>
        <fullName evidence="10">Colicin uptake protein TolQ</fullName>
    </submittedName>
</protein>
<dbReference type="GO" id="GO:0017038">
    <property type="term" value="P:protein import"/>
    <property type="evidence" value="ECO:0007669"/>
    <property type="project" value="TreeGrafter"/>
</dbReference>
<keyword evidence="3 8" id="KW-0812">Transmembrane</keyword>
<feature type="region of interest" description="Disordered" evidence="7">
    <location>
        <begin position="279"/>
        <end position="307"/>
    </location>
</feature>
<feature type="domain" description="MotA/TolQ/ExbB proton channel" evidence="9">
    <location>
        <begin position="142"/>
        <end position="251"/>
    </location>
</feature>
<comment type="similarity">
    <text evidence="6">Belongs to the exbB/tolQ family.</text>
</comment>
<keyword evidence="11" id="KW-1185">Reference proteome</keyword>
<organism evidence="10 11">
    <name type="scientific">Stieleria varia</name>
    <dbReference type="NCBI Taxonomy" id="2528005"/>
    <lineage>
        <taxon>Bacteria</taxon>
        <taxon>Pseudomonadati</taxon>
        <taxon>Planctomycetota</taxon>
        <taxon>Planctomycetia</taxon>
        <taxon>Pirellulales</taxon>
        <taxon>Pirellulaceae</taxon>
        <taxon>Stieleria</taxon>
    </lineage>
</organism>
<evidence type="ECO:0000259" key="9">
    <source>
        <dbReference type="Pfam" id="PF01618"/>
    </source>
</evidence>
<dbReference type="InterPro" id="IPR002898">
    <property type="entry name" value="MotA_ExbB_proton_chnl"/>
</dbReference>
<proteinExistence type="inferred from homology"/>
<accession>A0A5C6AG33</accession>